<evidence type="ECO:0000259" key="1">
    <source>
        <dbReference type="Pfam" id="PF01494"/>
    </source>
</evidence>
<dbReference type="InterPro" id="IPR050407">
    <property type="entry name" value="Geranylgeranyl_reductase"/>
</dbReference>
<dbReference type="SUPFAM" id="SSF51905">
    <property type="entry name" value="FAD/NAD(P)-binding domain"/>
    <property type="match status" value="1"/>
</dbReference>
<reference evidence="2 3" key="1">
    <citation type="submission" date="2020-08" db="EMBL/GenBank/DDBJ databases">
        <title>Genomic Encyclopedia of Type Strains, Phase IV (KMG-IV): sequencing the most valuable type-strain genomes for metagenomic binning, comparative biology and taxonomic classification.</title>
        <authorList>
            <person name="Goeker M."/>
        </authorList>
    </citation>
    <scope>NUCLEOTIDE SEQUENCE [LARGE SCALE GENOMIC DNA]</scope>
    <source>
        <strain evidence="2 3">YC6723</strain>
    </source>
</reference>
<organism evidence="2 3">
    <name type="scientific">Sphingomonas jinjuensis</name>
    <dbReference type="NCBI Taxonomy" id="535907"/>
    <lineage>
        <taxon>Bacteria</taxon>
        <taxon>Pseudomonadati</taxon>
        <taxon>Pseudomonadota</taxon>
        <taxon>Alphaproteobacteria</taxon>
        <taxon>Sphingomonadales</taxon>
        <taxon>Sphingomonadaceae</taxon>
        <taxon>Sphingomonas</taxon>
    </lineage>
</organism>
<name>A0A840FF01_9SPHN</name>
<evidence type="ECO:0000313" key="2">
    <source>
        <dbReference type="EMBL" id="MBB4152568.1"/>
    </source>
</evidence>
<keyword evidence="3" id="KW-1185">Reference proteome</keyword>
<dbReference type="PANTHER" id="PTHR42685:SF22">
    <property type="entry name" value="CONDITIONED MEDIUM FACTOR RECEPTOR 1"/>
    <property type="match status" value="1"/>
</dbReference>
<dbReference type="InterPro" id="IPR002938">
    <property type="entry name" value="FAD-bd"/>
</dbReference>
<dbReference type="GO" id="GO:0071949">
    <property type="term" value="F:FAD binding"/>
    <property type="evidence" value="ECO:0007669"/>
    <property type="project" value="InterPro"/>
</dbReference>
<dbReference type="AlphaFoldDB" id="A0A840FF01"/>
<proteinExistence type="predicted"/>
<accession>A0A840FF01</accession>
<dbReference type="PANTHER" id="PTHR42685">
    <property type="entry name" value="GERANYLGERANYL DIPHOSPHATE REDUCTASE"/>
    <property type="match status" value="1"/>
</dbReference>
<dbReference type="Proteomes" id="UP000529795">
    <property type="component" value="Unassembled WGS sequence"/>
</dbReference>
<sequence length="359" mass="37161">MRRTAALIVGGGPAGAAAAITLARAAAPHLLIERTRETGDPLCGGFLSWRSLAALERLGIAAAALNPARIDRVRLIAGDNVREARLPALALAVSRHRLDTLLLAAATQAGAAVERGVTVRAVEGRRVTIDGSDDRPDALLLATGKHEVRGVKRAEVEDDPVLGIRVRLAPTLALTRLAAAAVELHLVDGGYIGVALQEDGAANCCMAVRRSRLHQAGNPAALIEALAREAPHFAERLDASGGPGAIDAVANVPYGWRARVTSPGVFLLGDQAAVIPSLAGEGMGIALASGVAAAQAYLRDGAMASTGWQAGFSRRVARPMAVAGIARQLAERQALHPLVALLPPALIRATARWTRVDAG</sequence>
<comment type="caution">
    <text evidence="2">The sequence shown here is derived from an EMBL/GenBank/DDBJ whole genome shotgun (WGS) entry which is preliminary data.</text>
</comment>
<dbReference type="InterPro" id="IPR036188">
    <property type="entry name" value="FAD/NAD-bd_sf"/>
</dbReference>
<dbReference type="Gene3D" id="3.50.50.60">
    <property type="entry name" value="FAD/NAD(P)-binding domain"/>
    <property type="match status" value="1"/>
</dbReference>
<dbReference type="Pfam" id="PF01494">
    <property type="entry name" value="FAD_binding_3"/>
    <property type="match status" value="1"/>
</dbReference>
<dbReference type="EMBL" id="JACIEV010000001">
    <property type="protein sequence ID" value="MBB4152568.1"/>
    <property type="molecule type" value="Genomic_DNA"/>
</dbReference>
<feature type="domain" description="FAD-binding" evidence="1">
    <location>
        <begin position="4"/>
        <end position="123"/>
    </location>
</feature>
<protein>
    <submittedName>
        <fullName evidence="2">Flavin-dependent dehydrogenase</fullName>
    </submittedName>
</protein>
<gene>
    <name evidence="2" type="ORF">GGQ80_000444</name>
</gene>
<dbReference type="RefSeq" id="WP_183982120.1">
    <property type="nucleotide sequence ID" value="NZ_JACIEV010000001.1"/>
</dbReference>
<evidence type="ECO:0000313" key="3">
    <source>
        <dbReference type="Proteomes" id="UP000529795"/>
    </source>
</evidence>
<dbReference type="PRINTS" id="PR00368">
    <property type="entry name" value="FADPNR"/>
</dbReference>